<keyword evidence="6" id="KW-0949">S-adenosyl-L-methionine</keyword>
<gene>
    <name evidence="9" type="ORF">CQW23_01297</name>
</gene>
<keyword evidence="7" id="KW-0539">Nucleus</keyword>
<reference evidence="10" key="2">
    <citation type="journal article" date="2017" name="J. Anim. Genet.">
        <title>Multiple reference genome sequences of hot pepper reveal the massive evolution of plant disease resistance genes by retroduplication.</title>
        <authorList>
            <person name="Kim S."/>
            <person name="Park J."/>
            <person name="Yeom S.-I."/>
            <person name="Kim Y.-M."/>
            <person name="Seo E."/>
            <person name="Kim K.-T."/>
            <person name="Kim M.-S."/>
            <person name="Lee J.M."/>
            <person name="Cheong K."/>
            <person name="Shin H.-S."/>
            <person name="Kim S.-B."/>
            <person name="Han K."/>
            <person name="Lee J."/>
            <person name="Park M."/>
            <person name="Lee H.-A."/>
            <person name="Lee H.-Y."/>
            <person name="Lee Y."/>
            <person name="Oh S."/>
            <person name="Lee J.H."/>
            <person name="Choi E."/>
            <person name="Choi E."/>
            <person name="Lee S.E."/>
            <person name="Jeon J."/>
            <person name="Kim H."/>
            <person name="Choi G."/>
            <person name="Song H."/>
            <person name="Lee J."/>
            <person name="Lee S.-C."/>
            <person name="Kwon J.-K."/>
            <person name="Lee H.-Y."/>
            <person name="Koo N."/>
            <person name="Hong Y."/>
            <person name="Kim R.W."/>
            <person name="Kang W.-H."/>
            <person name="Huh J.H."/>
            <person name="Kang B.-C."/>
            <person name="Yang T.-J."/>
            <person name="Lee Y.-H."/>
            <person name="Bennetzen J.L."/>
            <person name="Choi D."/>
        </authorList>
    </citation>
    <scope>NUCLEOTIDE SEQUENCE [LARGE SCALE GENOMIC DNA]</scope>
    <source>
        <strain evidence="10">cv. PBC81</strain>
    </source>
</reference>
<accession>A0A2G2XN68</accession>
<evidence type="ECO:0000256" key="6">
    <source>
        <dbReference type="ARBA" id="ARBA00022691"/>
    </source>
</evidence>
<proteinExistence type="predicted"/>
<protein>
    <recommendedName>
        <fullName evidence="8">SET domain-containing protein</fullName>
    </recommendedName>
</protein>
<dbReference type="GO" id="GO:0008168">
    <property type="term" value="F:methyltransferase activity"/>
    <property type="evidence" value="ECO:0007669"/>
    <property type="project" value="UniProtKB-KW"/>
</dbReference>
<evidence type="ECO:0000259" key="8">
    <source>
        <dbReference type="PROSITE" id="PS50280"/>
    </source>
</evidence>
<dbReference type="GO" id="GO:0005634">
    <property type="term" value="C:nucleus"/>
    <property type="evidence" value="ECO:0007669"/>
    <property type="project" value="UniProtKB-SubCell"/>
</dbReference>
<evidence type="ECO:0000256" key="1">
    <source>
        <dbReference type="ARBA" id="ARBA00004123"/>
    </source>
</evidence>
<dbReference type="Pfam" id="PF00856">
    <property type="entry name" value="SET"/>
    <property type="match status" value="1"/>
</dbReference>
<keyword evidence="5" id="KW-0808">Transferase</keyword>
<dbReference type="InterPro" id="IPR001214">
    <property type="entry name" value="SET_dom"/>
</dbReference>
<dbReference type="PROSITE" id="PS50280">
    <property type="entry name" value="SET"/>
    <property type="match status" value="1"/>
</dbReference>
<evidence type="ECO:0000256" key="3">
    <source>
        <dbReference type="ARBA" id="ARBA00022454"/>
    </source>
</evidence>
<organism evidence="9 10">
    <name type="scientific">Capsicum baccatum</name>
    <name type="common">Peruvian pepper</name>
    <dbReference type="NCBI Taxonomy" id="33114"/>
    <lineage>
        <taxon>Eukaryota</taxon>
        <taxon>Viridiplantae</taxon>
        <taxon>Streptophyta</taxon>
        <taxon>Embryophyta</taxon>
        <taxon>Tracheophyta</taxon>
        <taxon>Spermatophyta</taxon>
        <taxon>Magnoliopsida</taxon>
        <taxon>eudicotyledons</taxon>
        <taxon>Gunneridae</taxon>
        <taxon>Pentapetalae</taxon>
        <taxon>asterids</taxon>
        <taxon>lamiids</taxon>
        <taxon>Solanales</taxon>
        <taxon>Solanaceae</taxon>
        <taxon>Solanoideae</taxon>
        <taxon>Capsiceae</taxon>
        <taxon>Capsicum</taxon>
    </lineage>
</organism>
<feature type="domain" description="SET" evidence="8">
    <location>
        <begin position="1"/>
        <end position="72"/>
    </location>
</feature>
<dbReference type="Proteomes" id="UP000224567">
    <property type="component" value="Unassembled WGS sequence"/>
</dbReference>
<name>A0A2G2XN68_CAPBA</name>
<evidence type="ECO:0000313" key="9">
    <source>
        <dbReference type="EMBL" id="PHT58934.1"/>
    </source>
</evidence>
<dbReference type="InterPro" id="IPR050777">
    <property type="entry name" value="SET2_Histone-Lys_MeTrsfase"/>
</dbReference>
<dbReference type="SUPFAM" id="SSF82199">
    <property type="entry name" value="SET domain"/>
    <property type="match status" value="1"/>
</dbReference>
<evidence type="ECO:0000256" key="5">
    <source>
        <dbReference type="ARBA" id="ARBA00022679"/>
    </source>
</evidence>
<dbReference type="InterPro" id="IPR046341">
    <property type="entry name" value="SET_dom_sf"/>
</dbReference>
<dbReference type="EMBL" id="MLFT02000001">
    <property type="protein sequence ID" value="PHT58934.1"/>
    <property type="molecule type" value="Genomic_DNA"/>
</dbReference>
<dbReference type="Gene3D" id="2.170.270.10">
    <property type="entry name" value="SET domain"/>
    <property type="match status" value="1"/>
</dbReference>
<evidence type="ECO:0000256" key="2">
    <source>
        <dbReference type="ARBA" id="ARBA00004286"/>
    </source>
</evidence>
<comment type="caution">
    <text evidence="9">The sequence shown here is derived from an EMBL/GenBank/DDBJ whole genome shotgun (WGS) entry which is preliminary data.</text>
</comment>
<dbReference type="OrthoDB" id="422362at2759"/>
<comment type="subcellular location">
    <subcellularLocation>
        <location evidence="2">Chromosome</location>
    </subcellularLocation>
    <subcellularLocation>
        <location evidence="1">Nucleus</location>
    </subcellularLocation>
</comment>
<evidence type="ECO:0000313" key="10">
    <source>
        <dbReference type="Proteomes" id="UP000224567"/>
    </source>
</evidence>
<dbReference type="GO" id="GO:0032259">
    <property type="term" value="P:methylation"/>
    <property type="evidence" value="ECO:0007669"/>
    <property type="project" value="UniProtKB-KW"/>
</dbReference>
<evidence type="ECO:0000256" key="4">
    <source>
        <dbReference type="ARBA" id="ARBA00022603"/>
    </source>
</evidence>
<dbReference type="GO" id="GO:0005694">
    <property type="term" value="C:chromosome"/>
    <property type="evidence" value="ECO:0007669"/>
    <property type="project" value="UniProtKB-SubCell"/>
</dbReference>
<dbReference type="PANTHER" id="PTHR22884">
    <property type="entry name" value="SET DOMAIN PROTEINS"/>
    <property type="match status" value="1"/>
</dbReference>
<reference evidence="9 10" key="1">
    <citation type="journal article" date="2017" name="Genome Biol.">
        <title>New reference genome sequences of hot pepper reveal the massive evolution of plant disease-resistance genes by retroduplication.</title>
        <authorList>
            <person name="Kim S."/>
            <person name="Park J."/>
            <person name="Yeom S.I."/>
            <person name="Kim Y.M."/>
            <person name="Seo E."/>
            <person name="Kim K.T."/>
            <person name="Kim M.S."/>
            <person name="Lee J.M."/>
            <person name="Cheong K."/>
            <person name="Shin H.S."/>
            <person name="Kim S.B."/>
            <person name="Han K."/>
            <person name="Lee J."/>
            <person name="Park M."/>
            <person name="Lee H.A."/>
            <person name="Lee H.Y."/>
            <person name="Lee Y."/>
            <person name="Oh S."/>
            <person name="Lee J.H."/>
            <person name="Choi E."/>
            <person name="Choi E."/>
            <person name="Lee S.E."/>
            <person name="Jeon J."/>
            <person name="Kim H."/>
            <person name="Choi G."/>
            <person name="Song H."/>
            <person name="Lee J."/>
            <person name="Lee S.C."/>
            <person name="Kwon J.K."/>
            <person name="Lee H.Y."/>
            <person name="Koo N."/>
            <person name="Hong Y."/>
            <person name="Kim R.W."/>
            <person name="Kang W.H."/>
            <person name="Huh J.H."/>
            <person name="Kang B.C."/>
            <person name="Yang T.J."/>
            <person name="Lee Y.H."/>
            <person name="Bennetzen J.L."/>
            <person name="Choi D."/>
        </authorList>
    </citation>
    <scope>NUCLEOTIDE SEQUENCE [LARGE SCALE GENOMIC DNA]</scope>
    <source>
        <strain evidence="10">cv. PBC81</strain>
    </source>
</reference>
<keyword evidence="10" id="KW-1185">Reference proteome</keyword>
<dbReference type="STRING" id="33114.A0A2G2XN68"/>
<keyword evidence="3" id="KW-0158">Chromosome</keyword>
<keyword evidence="4" id="KW-0489">Methyltransferase</keyword>
<evidence type="ECO:0000256" key="7">
    <source>
        <dbReference type="ARBA" id="ARBA00023242"/>
    </source>
</evidence>
<sequence length="93" mass="10962">MKHSGEKNFYLFEINRDMVIDATYKGNKSRHINHSYCPNTEMQRCTIDGETRIDIFATRDIKKDEQLTYDYQFVQFGADEECHCGAVECKQKL</sequence>
<dbReference type="AlphaFoldDB" id="A0A2G2XN68"/>
<dbReference type="SMART" id="SM00317">
    <property type="entry name" value="SET"/>
    <property type="match status" value="1"/>
</dbReference>